<dbReference type="Proteomes" id="UP000837857">
    <property type="component" value="Chromosome 13"/>
</dbReference>
<gene>
    <name evidence="2" type="ORF">IPOD504_LOCUS2944</name>
</gene>
<organism evidence="2 3">
    <name type="scientific">Iphiclides podalirius</name>
    <name type="common">scarce swallowtail</name>
    <dbReference type="NCBI Taxonomy" id="110791"/>
    <lineage>
        <taxon>Eukaryota</taxon>
        <taxon>Metazoa</taxon>
        <taxon>Ecdysozoa</taxon>
        <taxon>Arthropoda</taxon>
        <taxon>Hexapoda</taxon>
        <taxon>Insecta</taxon>
        <taxon>Pterygota</taxon>
        <taxon>Neoptera</taxon>
        <taxon>Endopterygota</taxon>
        <taxon>Lepidoptera</taxon>
        <taxon>Glossata</taxon>
        <taxon>Ditrysia</taxon>
        <taxon>Papilionoidea</taxon>
        <taxon>Papilionidae</taxon>
        <taxon>Papilioninae</taxon>
        <taxon>Iphiclides</taxon>
    </lineage>
</organism>
<dbReference type="EMBL" id="OW152825">
    <property type="protein sequence ID" value="CAH2041153.1"/>
    <property type="molecule type" value="Genomic_DNA"/>
</dbReference>
<evidence type="ECO:0000313" key="2">
    <source>
        <dbReference type="EMBL" id="CAH2041153.1"/>
    </source>
</evidence>
<keyword evidence="3" id="KW-1185">Reference proteome</keyword>
<proteinExistence type="predicted"/>
<reference evidence="2" key="1">
    <citation type="submission" date="2022-03" db="EMBL/GenBank/DDBJ databases">
        <authorList>
            <person name="Martin H S."/>
        </authorList>
    </citation>
    <scope>NUCLEOTIDE SEQUENCE</scope>
</reference>
<accession>A0ABN8HTI5</accession>
<name>A0ABN8HTI5_9NEOP</name>
<evidence type="ECO:0000313" key="3">
    <source>
        <dbReference type="Proteomes" id="UP000837857"/>
    </source>
</evidence>
<sequence length="75" mass="7875">MGVKINDMIPKLNGLIAANQLKALSAGLKKSMIEEKLNTSSSSEGRSGLEIVDKAELGEPKPPGSADSWVPALEL</sequence>
<evidence type="ECO:0000256" key="1">
    <source>
        <dbReference type="SAM" id="MobiDB-lite"/>
    </source>
</evidence>
<feature type="region of interest" description="Disordered" evidence="1">
    <location>
        <begin position="35"/>
        <end position="75"/>
    </location>
</feature>
<protein>
    <submittedName>
        <fullName evidence="2">Uncharacterized protein</fullName>
    </submittedName>
</protein>
<feature type="non-terminal residue" evidence="2">
    <location>
        <position position="75"/>
    </location>
</feature>